<keyword evidence="3" id="KW-1185">Reference proteome</keyword>
<organism evidence="2 3">
    <name type="scientific">Arthrobacter flavus</name>
    <dbReference type="NCBI Taxonomy" id="95172"/>
    <lineage>
        <taxon>Bacteria</taxon>
        <taxon>Bacillati</taxon>
        <taxon>Actinomycetota</taxon>
        <taxon>Actinomycetes</taxon>
        <taxon>Micrococcales</taxon>
        <taxon>Micrococcaceae</taxon>
        <taxon>Arthrobacter</taxon>
    </lineage>
</organism>
<gene>
    <name evidence="2" type="ORF">ACFSFX_05995</name>
</gene>
<feature type="transmembrane region" description="Helical" evidence="1">
    <location>
        <begin position="219"/>
        <end position="242"/>
    </location>
</feature>
<protein>
    <submittedName>
        <fullName evidence="2">DUF2079 domain-containing protein</fullName>
    </submittedName>
</protein>
<dbReference type="RefSeq" id="WP_343880086.1">
    <property type="nucleotide sequence ID" value="NZ_BAAAIJ010000047.1"/>
</dbReference>
<feature type="transmembrane region" description="Helical" evidence="1">
    <location>
        <begin position="350"/>
        <end position="368"/>
    </location>
</feature>
<evidence type="ECO:0000313" key="2">
    <source>
        <dbReference type="EMBL" id="MFD1846147.1"/>
    </source>
</evidence>
<keyword evidence="1" id="KW-0812">Transmembrane</keyword>
<feature type="transmembrane region" description="Helical" evidence="1">
    <location>
        <begin position="135"/>
        <end position="153"/>
    </location>
</feature>
<name>A0ABW4Q5E5_9MICC</name>
<feature type="transmembrane region" description="Helical" evidence="1">
    <location>
        <begin position="320"/>
        <end position="338"/>
    </location>
</feature>
<comment type="caution">
    <text evidence="2">The sequence shown here is derived from an EMBL/GenBank/DDBJ whole genome shotgun (WGS) entry which is preliminary data.</text>
</comment>
<dbReference type="InterPro" id="IPR018650">
    <property type="entry name" value="STSV1_Orf64"/>
</dbReference>
<feature type="transmembrane region" description="Helical" evidence="1">
    <location>
        <begin position="186"/>
        <end position="213"/>
    </location>
</feature>
<dbReference type="EMBL" id="JBHUGA010000011">
    <property type="protein sequence ID" value="MFD1846147.1"/>
    <property type="molecule type" value="Genomic_DNA"/>
</dbReference>
<proteinExistence type="predicted"/>
<feature type="transmembrane region" description="Helical" evidence="1">
    <location>
        <begin position="95"/>
        <end position="128"/>
    </location>
</feature>
<evidence type="ECO:0000313" key="3">
    <source>
        <dbReference type="Proteomes" id="UP001597307"/>
    </source>
</evidence>
<sequence length="479" mass="52183">MTAHHSLRRASFIADGVRSSVAAVRRQPPAAVVIAALITTVYTVYSVAQWNRLATPSWDLGIFTQLAKAYAGFDAPIVSIKGDGFNLLGDHFHPLLIILGPAYAAFPSALTLLILQNILIGLSVLVIARLGIRRLGTVVGSCLGLAYGLSWGLQTAVAAQFHEIALAILLLALALESIITGRLRTAVAWAGLLVFVKEDLGLTVAAIGLVIAWRYRDRIGLWLAAWGVGWLLLSVAVILPLLNTGGQYDYSDRIDVRGMIADPIGALVTIFSAGAKYETVWLLLLAGGFLFVRSPLALIMVPTLAWRFVSGNDVYWGPEWHYSAVLMPILFAALIDAIETSRRSGRRWLRSADAAVVPAVTVVALFLLPTQPLGDLADPETFRQSERWETAHQLMAQIPDGAAVETGVVLMPYLVPDTEVFWLGNDNPAPEYLIVDDQDWSWGPTHPEDGVAHAEETYPGESYELIFQQNGYQLVRRIG</sequence>
<keyword evidence="1" id="KW-1133">Transmembrane helix</keyword>
<feature type="transmembrane region" description="Helical" evidence="1">
    <location>
        <begin position="30"/>
        <end position="48"/>
    </location>
</feature>
<dbReference type="Pfam" id="PF09852">
    <property type="entry name" value="DUF2079"/>
    <property type="match status" value="1"/>
</dbReference>
<feature type="transmembrane region" description="Helical" evidence="1">
    <location>
        <begin position="280"/>
        <end position="300"/>
    </location>
</feature>
<dbReference type="Proteomes" id="UP001597307">
    <property type="component" value="Unassembled WGS sequence"/>
</dbReference>
<keyword evidence="1" id="KW-0472">Membrane</keyword>
<feature type="transmembrane region" description="Helical" evidence="1">
    <location>
        <begin position="159"/>
        <end position="179"/>
    </location>
</feature>
<evidence type="ECO:0000256" key="1">
    <source>
        <dbReference type="SAM" id="Phobius"/>
    </source>
</evidence>
<reference evidence="3" key="1">
    <citation type="journal article" date="2019" name="Int. J. Syst. Evol. Microbiol.">
        <title>The Global Catalogue of Microorganisms (GCM) 10K type strain sequencing project: providing services to taxonomists for standard genome sequencing and annotation.</title>
        <authorList>
            <consortium name="The Broad Institute Genomics Platform"/>
            <consortium name="The Broad Institute Genome Sequencing Center for Infectious Disease"/>
            <person name="Wu L."/>
            <person name="Ma J."/>
        </authorList>
    </citation>
    <scope>NUCLEOTIDE SEQUENCE [LARGE SCALE GENOMIC DNA]</scope>
    <source>
        <strain evidence="3">JCM 11496</strain>
    </source>
</reference>
<accession>A0ABW4Q5E5</accession>